<protein>
    <submittedName>
        <fullName evidence="1">Uncharacterized protein</fullName>
    </submittedName>
</protein>
<keyword evidence="2" id="KW-1185">Reference proteome</keyword>
<organism evidence="1 2">
    <name type="scientific">Dermacoccus abyssi</name>
    <dbReference type="NCBI Taxonomy" id="322596"/>
    <lineage>
        <taxon>Bacteria</taxon>
        <taxon>Bacillati</taxon>
        <taxon>Actinomycetota</taxon>
        <taxon>Actinomycetes</taxon>
        <taxon>Micrococcales</taxon>
        <taxon>Dermacoccaceae</taxon>
        <taxon>Dermacoccus</taxon>
    </lineage>
</organism>
<accession>A0ABX5ZAH4</accession>
<dbReference type="EMBL" id="CP043031">
    <property type="protein sequence ID" value="QEH93721.1"/>
    <property type="molecule type" value="Genomic_DNA"/>
</dbReference>
<reference evidence="1 2" key="1">
    <citation type="submission" date="2019-08" db="EMBL/GenBank/DDBJ databases">
        <title>Dermacoccus abyssi strain HZAU 226, whole genome Nanopore sequencing project.</title>
        <authorList>
            <person name="Guo A."/>
            <person name="Zhang X."/>
            <person name="Ruan Y."/>
            <person name="Liu W."/>
            <person name="Chen Q."/>
            <person name="Gu L."/>
        </authorList>
    </citation>
    <scope>NUCLEOTIDE SEQUENCE [LARGE SCALE GENOMIC DNA]</scope>
    <source>
        <strain evidence="1 2">HZAU 226</strain>
    </source>
</reference>
<sequence>MAERNPGMTTTFDDVVTPLTLPVDLTGGAVPEAMVMDGIVRGQAIVGRTRSNDTMLGLKFDNGGRPVRVDLELSADEATEKWWRVRVPEEHREADLTLPRLVSIRAGQKARLVGAALVTQLAEDSPGLTRVAVSFDLDADEIDPEGLLMIEVLGVSLGRDDLLDVRPALGLRYDAVRVTERGADEPRLPAQVSGGHTIKARTRHGWMSVVPGEGVTSVELEAVDAPLQLAALTKKNRYTRVGAKAMRKGTRIARSQARQAVSSVVNTSFSVPDGAVEVLDLQGRPVTEGVSVTRGLAGRLVVTLAESVTEPVLVHIDTKPQGRRSAGFLGATEWAIVGVH</sequence>
<evidence type="ECO:0000313" key="2">
    <source>
        <dbReference type="Proteomes" id="UP000323565"/>
    </source>
</evidence>
<name>A0ABX5ZAH4_9MICO</name>
<gene>
    <name evidence="1" type="ORF">FV141_09410</name>
</gene>
<dbReference type="Proteomes" id="UP000323565">
    <property type="component" value="Chromosome"/>
</dbReference>
<proteinExistence type="predicted"/>
<evidence type="ECO:0000313" key="1">
    <source>
        <dbReference type="EMBL" id="QEH93721.1"/>
    </source>
</evidence>